<dbReference type="Proteomes" id="UP001529180">
    <property type="component" value="Unassembled WGS sequence"/>
</dbReference>
<protein>
    <submittedName>
        <fullName evidence="1">Uncharacterized protein</fullName>
    </submittedName>
</protein>
<keyword evidence="2" id="KW-1185">Reference proteome</keyword>
<dbReference type="EMBL" id="JARSBO010000014">
    <property type="protein sequence ID" value="MDG4721614.1"/>
    <property type="molecule type" value="Genomic_DNA"/>
</dbReference>
<evidence type="ECO:0000313" key="2">
    <source>
        <dbReference type="Proteomes" id="UP001529180"/>
    </source>
</evidence>
<comment type="caution">
    <text evidence="1">The sequence shown here is derived from an EMBL/GenBank/DDBJ whole genome shotgun (WGS) entry which is preliminary data.</text>
</comment>
<sequence length="106" mass="12409">MTNLYSDLDYMAVTDEQKRVSDAQREFSVMMMEFKNRWARTMDLETVEILTRAADDAEQEFLGTMIDDAEGSLKARLSEIKEEGDDEDIKADRLTENHARWMHQQV</sequence>
<dbReference type="RefSeq" id="WP_278007063.1">
    <property type="nucleotide sequence ID" value="NZ_JARSBO010000014.1"/>
</dbReference>
<name>A0ABT6GHP3_9PROT</name>
<gene>
    <name evidence="1" type="ORF">P7680_21600</name>
</gene>
<reference evidence="1 2" key="1">
    <citation type="submission" date="2023-03" db="EMBL/GenBank/DDBJ databases">
        <title>Strain FZY0004 represents a novel species in the genus Thalassospira isolated from seawater.</title>
        <authorList>
            <person name="Fu Z.-Y."/>
        </authorList>
    </citation>
    <scope>NUCLEOTIDE SEQUENCE [LARGE SCALE GENOMIC DNA]</scope>
    <source>
        <strain evidence="1 2">FZY0004</strain>
    </source>
</reference>
<evidence type="ECO:0000313" key="1">
    <source>
        <dbReference type="EMBL" id="MDG4721614.1"/>
    </source>
</evidence>
<proteinExistence type="predicted"/>
<organism evidence="1 2">
    <name type="scientific">Thalassospira aquimaris</name>
    <dbReference type="NCBI Taxonomy" id="3037796"/>
    <lineage>
        <taxon>Bacteria</taxon>
        <taxon>Pseudomonadati</taxon>
        <taxon>Pseudomonadota</taxon>
        <taxon>Alphaproteobacteria</taxon>
        <taxon>Rhodospirillales</taxon>
        <taxon>Thalassospiraceae</taxon>
        <taxon>Thalassospira</taxon>
    </lineage>
</organism>
<accession>A0ABT6GHP3</accession>